<keyword evidence="2" id="KW-1185">Reference proteome</keyword>
<dbReference type="InterPro" id="IPR036597">
    <property type="entry name" value="Fido-like_dom_sf"/>
</dbReference>
<dbReference type="AlphaFoldDB" id="A0A3R8JMT4"/>
<sequence>MTWERLLQKKEQFSKIRDILPREALESFDRSFDIEYAHNSTAIEGNTLTLIQTKAILEDGLSVGGKTIREIYEVANHAKAFTYVKKRVAEGKPLDESSMKDIPFAEMIAALEEARLDEYLSINPEPAAE</sequence>
<evidence type="ECO:0008006" key="3">
    <source>
        <dbReference type="Google" id="ProtNLM"/>
    </source>
</evidence>
<name>A0A3R8JMT4_9FIRM</name>
<dbReference type="Gene3D" id="1.10.3290.10">
    <property type="entry name" value="Fido-like domain"/>
    <property type="match status" value="1"/>
</dbReference>
<comment type="caution">
    <text evidence="1">The sequence shown here is derived from an EMBL/GenBank/DDBJ whole genome shotgun (WGS) entry which is preliminary data.</text>
</comment>
<proteinExistence type="predicted"/>
<protein>
    <recommendedName>
        <fullName evidence="3">Fic family protein</fullName>
    </recommendedName>
</protein>
<evidence type="ECO:0000313" key="1">
    <source>
        <dbReference type="EMBL" id="RRK31941.1"/>
    </source>
</evidence>
<dbReference type="EMBL" id="RHJS01000002">
    <property type="protein sequence ID" value="RRK31941.1"/>
    <property type="molecule type" value="Genomic_DNA"/>
</dbReference>
<evidence type="ECO:0000313" key="2">
    <source>
        <dbReference type="Proteomes" id="UP000274920"/>
    </source>
</evidence>
<reference evidence="1" key="1">
    <citation type="submission" date="2018-10" db="EMBL/GenBank/DDBJ databases">
        <title>Schaedlerella arabinophila gen. nov. sp. nov., isolated from the mouse intestinal tract and comparative analysis with the genome of the closely related altered Schaedler flora strain ASF502.</title>
        <authorList>
            <person name="Miyake S."/>
            <person name="Soh M."/>
            <person name="Seedorf H."/>
        </authorList>
    </citation>
    <scope>NUCLEOTIDE SEQUENCE [LARGE SCALE GENOMIC DNA]</scope>
    <source>
        <strain evidence="1">DSM 106076</strain>
    </source>
</reference>
<dbReference type="Proteomes" id="UP000274920">
    <property type="component" value="Unassembled WGS sequence"/>
</dbReference>
<accession>A0A3R8JMT4</accession>
<gene>
    <name evidence="1" type="ORF">EBB54_11575</name>
</gene>
<organism evidence="1 2">
    <name type="scientific">Schaedlerella arabinosiphila</name>
    <dbReference type="NCBI Taxonomy" id="2044587"/>
    <lineage>
        <taxon>Bacteria</taxon>
        <taxon>Bacillati</taxon>
        <taxon>Bacillota</taxon>
        <taxon>Clostridia</taxon>
        <taxon>Lachnospirales</taxon>
        <taxon>Lachnospiraceae</taxon>
        <taxon>Schaedlerella</taxon>
    </lineage>
</organism>
<dbReference type="RefSeq" id="WP_125127511.1">
    <property type="nucleotide sequence ID" value="NZ_RHJS01000002.1"/>
</dbReference>